<dbReference type="AlphaFoldDB" id="A0A8B8EEY9"/>
<sequence length="182" mass="21895">MLSNWQFARRGVLGPSCQLLCRCISSKDHTKPTSPKFNLKLLEKYGYKANSDKNEREVLLWDIKKLEFFIQKLMKMERKMYINPSLLLFVNKYYHPVAEDWDRDIKRKIVEFSKNTHMDLLKWKIDEVYGNEPFVEEVHQSFMKMKIKKMDDHLEKLDLIKKYQYQEILALQNVFPDIAVVN</sequence>
<dbReference type="RefSeq" id="XP_022338156.1">
    <property type="nucleotide sequence ID" value="XM_022482448.1"/>
</dbReference>
<name>A0A8B8EEY9_CRAVI</name>
<dbReference type="KEGG" id="cvn:111133784"/>
<dbReference type="Proteomes" id="UP000694844">
    <property type="component" value="Chromosome 5"/>
</dbReference>
<gene>
    <name evidence="2" type="primary">LOC111133784</name>
</gene>
<protein>
    <submittedName>
        <fullName evidence="2">Uncharacterized protein LOC111133784</fullName>
    </submittedName>
</protein>
<reference evidence="2" key="1">
    <citation type="submission" date="2025-08" db="UniProtKB">
        <authorList>
            <consortium name="RefSeq"/>
        </authorList>
    </citation>
    <scope>IDENTIFICATION</scope>
    <source>
        <tissue evidence="2">Whole sample</tissue>
    </source>
</reference>
<organism evidence="1 2">
    <name type="scientific">Crassostrea virginica</name>
    <name type="common">Eastern oyster</name>
    <dbReference type="NCBI Taxonomy" id="6565"/>
    <lineage>
        <taxon>Eukaryota</taxon>
        <taxon>Metazoa</taxon>
        <taxon>Spiralia</taxon>
        <taxon>Lophotrochozoa</taxon>
        <taxon>Mollusca</taxon>
        <taxon>Bivalvia</taxon>
        <taxon>Autobranchia</taxon>
        <taxon>Pteriomorphia</taxon>
        <taxon>Ostreida</taxon>
        <taxon>Ostreoidea</taxon>
        <taxon>Ostreidae</taxon>
        <taxon>Crassostrea</taxon>
    </lineage>
</organism>
<dbReference type="GeneID" id="111133784"/>
<keyword evidence="1" id="KW-1185">Reference proteome</keyword>
<evidence type="ECO:0000313" key="2">
    <source>
        <dbReference type="RefSeq" id="XP_022338156.1"/>
    </source>
</evidence>
<accession>A0A8B8EEY9</accession>
<dbReference type="OrthoDB" id="10512988at2759"/>
<evidence type="ECO:0000313" key="1">
    <source>
        <dbReference type="Proteomes" id="UP000694844"/>
    </source>
</evidence>
<proteinExistence type="predicted"/>